<dbReference type="Pfam" id="PF01909">
    <property type="entry name" value="NTP_transf_2"/>
    <property type="match status" value="1"/>
</dbReference>
<proteinExistence type="predicted"/>
<dbReference type="InterPro" id="IPR002934">
    <property type="entry name" value="Polymerase_NTP_transf_dom"/>
</dbReference>
<dbReference type="CDD" id="cd05403">
    <property type="entry name" value="NT_KNTase_like"/>
    <property type="match status" value="1"/>
</dbReference>
<dbReference type="OrthoDB" id="9813766at2"/>
<keyword evidence="2" id="KW-0808">Transferase</keyword>
<accession>A0A0B7MF86</accession>
<dbReference type="EMBL" id="CDRZ01000239">
    <property type="protein sequence ID" value="CEO89239.1"/>
    <property type="molecule type" value="Genomic_DNA"/>
</dbReference>
<reference evidence="3" key="1">
    <citation type="submission" date="2015-01" db="EMBL/GenBank/DDBJ databases">
        <authorList>
            <person name="Manzoor Shahid"/>
            <person name="Zubair Saima"/>
        </authorList>
    </citation>
    <scope>NUCLEOTIDE SEQUENCE [LARGE SCALE GENOMIC DNA]</scope>
    <source>
        <strain evidence="3">Sp3</strain>
    </source>
</reference>
<name>A0A0B7MF86_9FIRM</name>
<evidence type="ECO:0000259" key="1">
    <source>
        <dbReference type="Pfam" id="PF01909"/>
    </source>
</evidence>
<dbReference type="RefSeq" id="WP_044665229.1">
    <property type="nucleotide sequence ID" value="NZ_CDRZ01000239.1"/>
</dbReference>
<feature type="domain" description="Polymerase nucleotidyl transferase" evidence="1">
    <location>
        <begin position="17"/>
        <end position="84"/>
    </location>
</feature>
<dbReference type="InterPro" id="IPR052548">
    <property type="entry name" value="Type_VII_TA_antitoxin"/>
</dbReference>
<dbReference type="PANTHER" id="PTHR33933:SF1">
    <property type="entry name" value="PROTEIN ADENYLYLTRANSFERASE MNTA-RELATED"/>
    <property type="match status" value="1"/>
</dbReference>
<dbReference type="InterPro" id="IPR043519">
    <property type="entry name" value="NT_sf"/>
</dbReference>
<dbReference type="SUPFAM" id="SSF81301">
    <property type="entry name" value="Nucleotidyltransferase"/>
    <property type="match status" value="1"/>
</dbReference>
<dbReference type="PANTHER" id="PTHR33933">
    <property type="entry name" value="NUCLEOTIDYLTRANSFERASE"/>
    <property type="match status" value="1"/>
</dbReference>
<sequence>MGKEMMLELVDGLLAIMESLLVRIVLYGSVARGVQTEESDIDIALLIHGTLDDELEDKLSEFIVDMNLKYDKVFSVIDINYEQFKKWEKVLPFYQNVNREGIVLWKAA</sequence>
<gene>
    <name evidence="2" type="ORF">SSCH_420032</name>
</gene>
<organism evidence="2 3">
    <name type="scientific">Syntrophaceticus schinkii</name>
    <dbReference type="NCBI Taxonomy" id="499207"/>
    <lineage>
        <taxon>Bacteria</taxon>
        <taxon>Bacillati</taxon>
        <taxon>Bacillota</taxon>
        <taxon>Clostridia</taxon>
        <taxon>Thermoanaerobacterales</taxon>
        <taxon>Thermoanaerobacterales Family III. Incertae Sedis</taxon>
        <taxon>Syntrophaceticus</taxon>
    </lineage>
</organism>
<evidence type="ECO:0000313" key="3">
    <source>
        <dbReference type="Proteomes" id="UP000046155"/>
    </source>
</evidence>
<dbReference type="AlphaFoldDB" id="A0A0B7MF86"/>
<keyword evidence="3" id="KW-1185">Reference proteome</keyword>
<dbReference type="GO" id="GO:0016779">
    <property type="term" value="F:nucleotidyltransferase activity"/>
    <property type="evidence" value="ECO:0007669"/>
    <property type="project" value="InterPro"/>
</dbReference>
<dbReference type="Gene3D" id="3.30.460.10">
    <property type="entry name" value="Beta Polymerase, domain 2"/>
    <property type="match status" value="1"/>
</dbReference>
<dbReference type="Proteomes" id="UP000046155">
    <property type="component" value="Unassembled WGS sequence"/>
</dbReference>
<evidence type="ECO:0000313" key="2">
    <source>
        <dbReference type="EMBL" id="CEO89239.1"/>
    </source>
</evidence>
<protein>
    <submittedName>
        <fullName evidence="2">Nucleotidyltransferase domain</fullName>
    </submittedName>
</protein>